<feature type="region of interest" description="Disordered" evidence="1">
    <location>
        <begin position="148"/>
        <end position="178"/>
    </location>
</feature>
<name>A0A7W1XCS8_9BACL</name>
<reference evidence="2 3" key="1">
    <citation type="submission" date="2020-07" db="EMBL/GenBank/DDBJ databases">
        <authorList>
            <person name="Feng H."/>
        </authorList>
    </citation>
    <scope>NUCLEOTIDE SEQUENCE [LARGE SCALE GENOMIC DNA]</scope>
    <source>
        <strain evidence="3">s-11</strain>
    </source>
</reference>
<sequence length="325" mass="37808">MNVKGKANIDRHFMFNKIKPGAEWAVMAYLKILAAYADTEVDGIPVERGSWVTSYREMAKWTGVEESKLRRAVKNLKKAGHLETEVHNHPTYGKITKFIVVNFEAFQLFDAKETPHQTPQGVPQGMPHPPAPENISNDAAFDEHKKGEHRTEHRTEHRKNNQSFNDHSFNNPSFNNQPMGEVEEYKKDPLYSEYDHVKVALGWLVRNDQTVFNSYKKLVESTGVKSFEIMELWGKYCDKLERDGVKDFNIYINEFLGKEAYSMTKQKKSNNVIPLHTKTYEALKWEEERKQNPMEETRDPEAEKRIRAKLRLLNEKFSPKKSTTS</sequence>
<dbReference type="EMBL" id="JACEIP010000034">
    <property type="protein sequence ID" value="MBA4544292.1"/>
    <property type="molecule type" value="Genomic_DNA"/>
</dbReference>
<evidence type="ECO:0000313" key="3">
    <source>
        <dbReference type="Proteomes" id="UP000530514"/>
    </source>
</evidence>
<feature type="region of interest" description="Disordered" evidence="1">
    <location>
        <begin position="114"/>
        <end position="133"/>
    </location>
</feature>
<protein>
    <submittedName>
        <fullName evidence="2">Uncharacterized protein</fullName>
    </submittedName>
</protein>
<feature type="compositionally biased region" description="Basic and acidic residues" evidence="1">
    <location>
        <begin position="148"/>
        <end position="159"/>
    </location>
</feature>
<accession>A0A7W1XCS8</accession>
<feature type="compositionally biased region" description="Polar residues" evidence="1">
    <location>
        <begin position="161"/>
        <end position="178"/>
    </location>
</feature>
<keyword evidence="3" id="KW-1185">Reference proteome</keyword>
<dbReference type="RefSeq" id="WP_033102149.1">
    <property type="nucleotide sequence ID" value="NZ_JACEIP010000034.1"/>
</dbReference>
<evidence type="ECO:0000256" key="1">
    <source>
        <dbReference type="SAM" id="MobiDB-lite"/>
    </source>
</evidence>
<evidence type="ECO:0000313" key="2">
    <source>
        <dbReference type="EMBL" id="MBA4544292.1"/>
    </source>
</evidence>
<gene>
    <name evidence="2" type="ORF">H1164_15675</name>
</gene>
<dbReference type="Proteomes" id="UP000530514">
    <property type="component" value="Unassembled WGS sequence"/>
</dbReference>
<dbReference type="AlphaFoldDB" id="A0A7W1XCS8"/>
<comment type="caution">
    <text evidence="2">The sequence shown here is derived from an EMBL/GenBank/DDBJ whole genome shotgun (WGS) entry which is preliminary data.</text>
</comment>
<proteinExistence type="predicted"/>
<feature type="region of interest" description="Disordered" evidence="1">
    <location>
        <begin position="286"/>
        <end position="305"/>
    </location>
</feature>
<organism evidence="2 3">
    <name type="scientific">Thermoactinomyces daqus</name>
    <dbReference type="NCBI Taxonomy" id="1329516"/>
    <lineage>
        <taxon>Bacteria</taxon>
        <taxon>Bacillati</taxon>
        <taxon>Bacillota</taxon>
        <taxon>Bacilli</taxon>
        <taxon>Bacillales</taxon>
        <taxon>Thermoactinomycetaceae</taxon>
        <taxon>Thermoactinomyces</taxon>
    </lineage>
</organism>
<dbReference type="OrthoDB" id="1821976at2"/>